<gene>
    <name evidence="2" type="ORF">AMSG_10054</name>
</gene>
<proteinExistence type="predicted"/>
<evidence type="ECO:0000313" key="3">
    <source>
        <dbReference type="Proteomes" id="UP000054408"/>
    </source>
</evidence>
<dbReference type="GeneID" id="25568379"/>
<dbReference type="AlphaFoldDB" id="A0A0L0DS37"/>
<dbReference type="RefSeq" id="XP_013753893.1">
    <property type="nucleotide sequence ID" value="XM_013898439.1"/>
</dbReference>
<organism evidence="2 3">
    <name type="scientific">Thecamonas trahens ATCC 50062</name>
    <dbReference type="NCBI Taxonomy" id="461836"/>
    <lineage>
        <taxon>Eukaryota</taxon>
        <taxon>Apusozoa</taxon>
        <taxon>Apusomonadida</taxon>
        <taxon>Apusomonadidae</taxon>
        <taxon>Thecamonas</taxon>
    </lineage>
</organism>
<dbReference type="InterPro" id="IPR003347">
    <property type="entry name" value="JmjC_dom"/>
</dbReference>
<keyword evidence="3" id="KW-1185">Reference proteome</keyword>
<dbReference type="SUPFAM" id="SSF51197">
    <property type="entry name" value="Clavaminate synthase-like"/>
    <property type="match status" value="1"/>
</dbReference>
<dbReference type="OrthoDB" id="10063099at2759"/>
<name>A0A0L0DS37_THETB</name>
<dbReference type="Pfam" id="PF08007">
    <property type="entry name" value="JmjC_2"/>
    <property type="match status" value="1"/>
</dbReference>
<accession>A0A0L0DS37</accession>
<dbReference type="Proteomes" id="UP000054408">
    <property type="component" value="Unassembled WGS sequence"/>
</dbReference>
<reference evidence="2 3" key="1">
    <citation type="submission" date="2010-05" db="EMBL/GenBank/DDBJ databases">
        <title>The Genome Sequence of Thecamonas trahens ATCC 50062.</title>
        <authorList>
            <consortium name="The Broad Institute Genome Sequencing Platform"/>
            <person name="Russ C."/>
            <person name="Cuomo C."/>
            <person name="Shea T."/>
            <person name="Young S.K."/>
            <person name="Zeng Q."/>
            <person name="Koehrsen M."/>
            <person name="Haas B."/>
            <person name="Borodovsky M."/>
            <person name="Guigo R."/>
            <person name="Alvarado L."/>
            <person name="Berlin A."/>
            <person name="Bochicchio J."/>
            <person name="Borenstein D."/>
            <person name="Chapman S."/>
            <person name="Chen Z."/>
            <person name="Freedman E."/>
            <person name="Gellesch M."/>
            <person name="Goldberg J."/>
            <person name="Griggs A."/>
            <person name="Gujja S."/>
            <person name="Heilman E."/>
            <person name="Heiman D."/>
            <person name="Hepburn T."/>
            <person name="Howarth C."/>
            <person name="Jen D."/>
            <person name="Larson L."/>
            <person name="Mehta T."/>
            <person name="Park D."/>
            <person name="Pearson M."/>
            <person name="Roberts A."/>
            <person name="Saif S."/>
            <person name="Shenoy N."/>
            <person name="Sisk P."/>
            <person name="Stolte C."/>
            <person name="Sykes S."/>
            <person name="Thomson T."/>
            <person name="Walk T."/>
            <person name="White J."/>
            <person name="Yandava C."/>
            <person name="Burger G."/>
            <person name="Gray M.W."/>
            <person name="Holland P.W.H."/>
            <person name="King N."/>
            <person name="Lang F.B.F."/>
            <person name="Roger A.J."/>
            <person name="Ruiz-Trillo I."/>
            <person name="Lander E."/>
            <person name="Nusbaum C."/>
        </authorList>
    </citation>
    <scope>NUCLEOTIDE SEQUENCE [LARGE SCALE GENOMIC DNA]</scope>
    <source>
        <strain evidence="2 3">ATCC 50062</strain>
    </source>
</reference>
<sequence length="324" mass="35073">MASPYGPVEHATPEVMAELGEVACSLEVVDAQLIRGHDWGGDEQVADAGAVASEREKAFRLIDAGRPFIVTGLGFDAPFWELRTLETAFPQWFNDEGYVRIANDEAISAELKKHYEQPVWLADLGDGSVADLDIGSEYLFTGKSGKITRRHIDDGCSAAFSLQLRGHKIWDLDFPLNATGEVYADDGSVLAPEEETLVSCILYPGDAIVFFAGWHHETVILSDEDSVSVSFDFTAPTRGGAQASFYAKHGEALLGTPYYCDCVATMDPAAMDDAAKLADYDAQCDFLKAPTFGGSAVAGDDRGSLPCKEGEYCWLCPADDELLD</sequence>
<protein>
    <recommendedName>
        <fullName evidence="1">JmjC domain-containing protein</fullName>
    </recommendedName>
</protein>
<feature type="domain" description="JmjC" evidence="1">
    <location>
        <begin position="106"/>
        <end position="250"/>
    </location>
</feature>
<dbReference type="PROSITE" id="PS51184">
    <property type="entry name" value="JMJC"/>
    <property type="match status" value="1"/>
</dbReference>
<dbReference type="Gene3D" id="2.60.120.650">
    <property type="entry name" value="Cupin"/>
    <property type="match status" value="1"/>
</dbReference>
<dbReference type="EMBL" id="GL349487">
    <property type="protein sequence ID" value="KNC54258.1"/>
    <property type="molecule type" value="Genomic_DNA"/>
</dbReference>
<evidence type="ECO:0000259" key="1">
    <source>
        <dbReference type="PROSITE" id="PS51184"/>
    </source>
</evidence>
<evidence type="ECO:0000313" key="2">
    <source>
        <dbReference type="EMBL" id="KNC54258.1"/>
    </source>
</evidence>